<dbReference type="InterPro" id="IPR003018">
    <property type="entry name" value="GAF"/>
</dbReference>
<dbReference type="Pfam" id="PF03861">
    <property type="entry name" value="ANTAR"/>
    <property type="match status" value="1"/>
</dbReference>
<sequence>MDPMTAEPDTRAPDTRPLDVHVAIADMARRLAAGGPRELSTVLDDLVAGAVHNIDGAEEASISIAGRKRTLVTEAATGELAQLHSEIQNSNGQGPCLSAIWDQPVVRIDDLRDETRWPQYTPDARAAIPFRSILSLRLFTATDSFGSLTLFATPPEAFSPDVEEIASIFAAHATAAWASAVRGAQYADALASRDIIAQAKGMVMERFHIDALAAFALLSRLSQDTNTRVIDVARQLIDAETADPAPA</sequence>
<name>A0ABT1H8Z6_9NOCA</name>
<organism evidence="6 7">
    <name type="scientific">Williamsia serinedens</name>
    <dbReference type="NCBI Taxonomy" id="391736"/>
    <lineage>
        <taxon>Bacteria</taxon>
        <taxon>Bacillati</taxon>
        <taxon>Actinomycetota</taxon>
        <taxon>Actinomycetes</taxon>
        <taxon>Mycobacteriales</taxon>
        <taxon>Nocardiaceae</taxon>
        <taxon>Williamsia</taxon>
    </lineage>
</organism>
<dbReference type="PROSITE" id="PS50921">
    <property type="entry name" value="ANTAR"/>
    <property type="match status" value="1"/>
</dbReference>
<keyword evidence="2" id="KW-0418">Kinase</keyword>
<dbReference type="PIRSF" id="PIRSF036625">
    <property type="entry name" value="GAF_ANTAR"/>
    <property type="match status" value="1"/>
</dbReference>
<dbReference type="InterPro" id="IPR029016">
    <property type="entry name" value="GAF-like_dom_sf"/>
</dbReference>
<dbReference type="Gene3D" id="3.30.450.40">
    <property type="match status" value="1"/>
</dbReference>
<dbReference type="InterPro" id="IPR012074">
    <property type="entry name" value="GAF_ANTAR"/>
</dbReference>
<keyword evidence="3" id="KW-0805">Transcription regulation</keyword>
<dbReference type="Gene3D" id="1.10.10.10">
    <property type="entry name" value="Winged helix-like DNA-binding domain superfamily/Winged helix DNA-binding domain"/>
    <property type="match status" value="1"/>
</dbReference>
<evidence type="ECO:0000256" key="3">
    <source>
        <dbReference type="ARBA" id="ARBA00023015"/>
    </source>
</evidence>
<evidence type="ECO:0000256" key="2">
    <source>
        <dbReference type="ARBA" id="ARBA00022777"/>
    </source>
</evidence>
<dbReference type="SMART" id="SM01012">
    <property type="entry name" value="ANTAR"/>
    <property type="match status" value="1"/>
</dbReference>
<proteinExistence type="predicted"/>
<evidence type="ECO:0000256" key="4">
    <source>
        <dbReference type="ARBA" id="ARBA00023163"/>
    </source>
</evidence>
<dbReference type="Proteomes" id="UP001205740">
    <property type="component" value="Unassembled WGS sequence"/>
</dbReference>
<dbReference type="InterPro" id="IPR011006">
    <property type="entry name" value="CheY-like_superfamily"/>
</dbReference>
<comment type="caution">
    <text evidence="6">The sequence shown here is derived from an EMBL/GenBank/DDBJ whole genome shotgun (WGS) entry which is preliminary data.</text>
</comment>
<dbReference type="SUPFAM" id="SSF52172">
    <property type="entry name" value="CheY-like"/>
    <property type="match status" value="1"/>
</dbReference>
<evidence type="ECO:0000313" key="7">
    <source>
        <dbReference type="Proteomes" id="UP001205740"/>
    </source>
</evidence>
<feature type="domain" description="ANTAR" evidence="5">
    <location>
        <begin position="176"/>
        <end position="237"/>
    </location>
</feature>
<dbReference type="InterPro" id="IPR005561">
    <property type="entry name" value="ANTAR"/>
</dbReference>
<dbReference type="InterPro" id="IPR036388">
    <property type="entry name" value="WH-like_DNA-bd_sf"/>
</dbReference>
<dbReference type="Pfam" id="PF13185">
    <property type="entry name" value="GAF_2"/>
    <property type="match status" value="1"/>
</dbReference>
<protein>
    <submittedName>
        <fullName evidence="6">GAF domain-containing protein</fullName>
    </submittedName>
</protein>
<dbReference type="SUPFAM" id="SSF55781">
    <property type="entry name" value="GAF domain-like"/>
    <property type="match status" value="1"/>
</dbReference>
<accession>A0ABT1H8Z6</accession>
<gene>
    <name evidence="6" type="ORF">LX12_003482</name>
</gene>
<evidence type="ECO:0000256" key="1">
    <source>
        <dbReference type="ARBA" id="ARBA00022679"/>
    </source>
</evidence>
<evidence type="ECO:0000313" key="6">
    <source>
        <dbReference type="EMBL" id="MCP2162278.1"/>
    </source>
</evidence>
<dbReference type="EMBL" id="JAMTCG010000006">
    <property type="protein sequence ID" value="MCP2162278.1"/>
    <property type="molecule type" value="Genomic_DNA"/>
</dbReference>
<evidence type="ECO:0000259" key="5">
    <source>
        <dbReference type="PROSITE" id="PS50921"/>
    </source>
</evidence>
<keyword evidence="4" id="KW-0804">Transcription</keyword>
<reference evidence="6 7" key="1">
    <citation type="submission" date="2022-06" db="EMBL/GenBank/DDBJ databases">
        <title>Genomic Encyclopedia of Archaeal and Bacterial Type Strains, Phase II (KMG-II): from individual species to whole genera.</title>
        <authorList>
            <person name="Goeker M."/>
        </authorList>
    </citation>
    <scope>NUCLEOTIDE SEQUENCE [LARGE SCALE GENOMIC DNA]</scope>
    <source>
        <strain evidence="6 7">DSM 45037</strain>
    </source>
</reference>
<dbReference type="RefSeq" id="WP_253655835.1">
    <property type="nucleotide sequence ID" value="NZ_BAAAOE010000005.1"/>
</dbReference>
<keyword evidence="7" id="KW-1185">Reference proteome</keyword>
<keyword evidence="1" id="KW-0808">Transferase</keyword>